<sequence>MKPMQDKDLLTTRWQRGNALLEAIDGLPMGNGIGDVRRSTRHGAGVGVPRIGMGLPCRLGTKPINRAMRGDMPEKRERLHDLARWRALEQLHADVLQHVAREMPISKTPPHVVDQLVVMTQ</sequence>
<keyword evidence="2" id="KW-1185">Reference proteome</keyword>
<protein>
    <submittedName>
        <fullName evidence="1">Uncharacterized protein</fullName>
    </submittedName>
</protein>
<organism evidence="1 2">
    <name type="scientific">Cupriavidus pampae</name>
    <dbReference type="NCBI Taxonomy" id="659251"/>
    <lineage>
        <taxon>Bacteria</taxon>
        <taxon>Pseudomonadati</taxon>
        <taxon>Pseudomonadota</taxon>
        <taxon>Betaproteobacteria</taxon>
        <taxon>Burkholderiales</taxon>
        <taxon>Burkholderiaceae</taxon>
        <taxon>Cupriavidus</taxon>
    </lineage>
</organism>
<evidence type="ECO:0000313" key="1">
    <source>
        <dbReference type="EMBL" id="CAG9164485.1"/>
    </source>
</evidence>
<name>A0ABM8WB55_9BURK</name>
<dbReference type="EMBL" id="CAJZAG010000001">
    <property type="protein sequence ID" value="CAG9164485.1"/>
    <property type="molecule type" value="Genomic_DNA"/>
</dbReference>
<comment type="caution">
    <text evidence="1">The sequence shown here is derived from an EMBL/GenBank/DDBJ whole genome shotgun (WGS) entry which is preliminary data.</text>
</comment>
<evidence type="ECO:0000313" key="2">
    <source>
        <dbReference type="Proteomes" id="UP000706525"/>
    </source>
</evidence>
<reference evidence="1 2" key="1">
    <citation type="submission" date="2021-08" db="EMBL/GenBank/DDBJ databases">
        <authorList>
            <person name="Peeters C."/>
        </authorList>
    </citation>
    <scope>NUCLEOTIDE SEQUENCE [LARGE SCALE GENOMIC DNA]</scope>
    <source>
        <strain evidence="1 2">LMG 32289</strain>
    </source>
</reference>
<accession>A0ABM8WB55</accession>
<gene>
    <name evidence="1" type="ORF">LMG32289_00828</name>
</gene>
<dbReference type="Proteomes" id="UP000706525">
    <property type="component" value="Unassembled WGS sequence"/>
</dbReference>
<proteinExistence type="predicted"/>